<dbReference type="CDD" id="cd03443">
    <property type="entry name" value="PaaI_thioesterase"/>
    <property type="match status" value="1"/>
</dbReference>
<dbReference type="NCBIfam" id="TIGR00369">
    <property type="entry name" value="unchar_dom_1"/>
    <property type="match status" value="1"/>
</dbReference>
<dbReference type="GO" id="GO:0016289">
    <property type="term" value="F:acyl-CoA hydrolase activity"/>
    <property type="evidence" value="ECO:0007669"/>
    <property type="project" value="UniProtKB-ARBA"/>
</dbReference>
<dbReference type="InterPro" id="IPR029069">
    <property type="entry name" value="HotDog_dom_sf"/>
</dbReference>
<dbReference type="InterPro" id="IPR006683">
    <property type="entry name" value="Thioestr_dom"/>
</dbReference>
<gene>
    <name evidence="4" type="ORF">HDA44_005529</name>
</gene>
<reference evidence="4 5" key="1">
    <citation type="submission" date="2020-08" db="EMBL/GenBank/DDBJ databases">
        <title>Sequencing the genomes of 1000 actinobacteria strains.</title>
        <authorList>
            <person name="Klenk H.-P."/>
        </authorList>
    </citation>
    <scope>NUCLEOTIDE SEQUENCE [LARGE SCALE GENOMIC DNA]</scope>
    <source>
        <strain evidence="4 5">DSM 17294</strain>
    </source>
</reference>
<dbReference type="RefSeq" id="WP_319041621.1">
    <property type="nucleotide sequence ID" value="NZ_BAAAVN010000008.1"/>
</dbReference>
<protein>
    <submittedName>
        <fullName evidence="4">Acyl-CoA thioesterase</fullName>
        <ecNumber evidence="4">3.1.2.-</ecNumber>
    </submittedName>
</protein>
<dbReference type="Pfam" id="PF03061">
    <property type="entry name" value="4HBT"/>
    <property type="match status" value="1"/>
</dbReference>
<dbReference type="PANTHER" id="PTHR42856">
    <property type="entry name" value="ACYL-COENZYME A THIOESTERASE PAAI"/>
    <property type="match status" value="1"/>
</dbReference>
<evidence type="ECO:0000256" key="2">
    <source>
        <dbReference type="ARBA" id="ARBA00022801"/>
    </source>
</evidence>
<proteinExistence type="inferred from homology"/>
<organism evidence="4 5">
    <name type="scientific">Kribbella solani</name>
    <dbReference type="NCBI Taxonomy" id="236067"/>
    <lineage>
        <taxon>Bacteria</taxon>
        <taxon>Bacillati</taxon>
        <taxon>Actinomycetota</taxon>
        <taxon>Actinomycetes</taxon>
        <taxon>Propionibacteriales</taxon>
        <taxon>Kribbellaceae</taxon>
        <taxon>Kribbella</taxon>
    </lineage>
</organism>
<dbReference type="PANTHER" id="PTHR42856:SF1">
    <property type="entry name" value="ACYL-COENZYME A THIOESTERASE PAAI"/>
    <property type="match status" value="1"/>
</dbReference>
<keyword evidence="2 4" id="KW-0378">Hydrolase</keyword>
<evidence type="ECO:0000256" key="1">
    <source>
        <dbReference type="ARBA" id="ARBA00008324"/>
    </source>
</evidence>
<accession>A0A841E4B8</accession>
<dbReference type="InterPro" id="IPR011973">
    <property type="entry name" value="PaaD"/>
</dbReference>
<dbReference type="Gene3D" id="3.10.129.10">
    <property type="entry name" value="Hotdog Thioesterase"/>
    <property type="match status" value="1"/>
</dbReference>
<dbReference type="FunFam" id="3.10.129.10:FF:000022">
    <property type="entry name" value="Phenylacetic acid degradation protein"/>
    <property type="match status" value="1"/>
</dbReference>
<evidence type="ECO:0000313" key="4">
    <source>
        <dbReference type="EMBL" id="MBB5982188.1"/>
    </source>
</evidence>
<feature type="domain" description="Thioesterase" evidence="3">
    <location>
        <begin position="54"/>
        <end position="126"/>
    </location>
</feature>
<comment type="similarity">
    <text evidence="1">Belongs to the thioesterase PaaI family.</text>
</comment>
<dbReference type="EC" id="3.1.2.-" evidence="4"/>
<dbReference type="Proteomes" id="UP000558997">
    <property type="component" value="Unassembled WGS sequence"/>
</dbReference>
<dbReference type="InterPro" id="IPR003736">
    <property type="entry name" value="PAAI_dom"/>
</dbReference>
<evidence type="ECO:0000313" key="5">
    <source>
        <dbReference type="Proteomes" id="UP000558997"/>
    </source>
</evidence>
<dbReference type="AlphaFoldDB" id="A0A841E4B8"/>
<comment type="caution">
    <text evidence="4">The sequence shown here is derived from an EMBL/GenBank/DDBJ whole genome shotgun (WGS) entry which is preliminary data.</text>
</comment>
<dbReference type="EMBL" id="JACHNF010000001">
    <property type="protein sequence ID" value="MBB5982188.1"/>
    <property type="molecule type" value="Genomic_DNA"/>
</dbReference>
<name>A0A841E4B8_9ACTN</name>
<sequence>MAGTRVSHELAARVAAAMWAEDTASAGLGMRLLDVGVGTARLELTVRDDMVNGHGIAHGGFVFSLADSAFAFACNSRNQVTVAQACDIVFVAPAHRGDVLVATASERTTFGRNAIYDVTVTRGDEVIAEFRGRSRQLSGTILPEET</sequence>
<keyword evidence="5" id="KW-1185">Reference proteome</keyword>
<evidence type="ECO:0000259" key="3">
    <source>
        <dbReference type="Pfam" id="PF03061"/>
    </source>
</evidence>
<dbReference type="SUPFAM" id="SSF54637">
    <property type="entry name" value="Thioesterase/thiol ester dehydrase-isomerase"/>
    <property type="match status" value="1"/>
</dbReference>
<dbReference type="InterPro" id="IPR052723">
    <property type="entry name" value="Acyl-CoA_thioesterase_PaaI"/>
</dbReference>
<dbReference type="NCBIfam" id="TIGR02286">
    <property type="entry name" value="PaaD"/>
    <property type="match status" value="1"/>
</dbReference>